<reference evidence="2" key="1">
    <citation type="journal article" date="2017" name="Plant J.">
        <title>The pomegranate (Punica granatum L.) genome and the genomics of punicalagin biosynthesis.</title>
        <authorList>
            <person name="Qin G."/>
            <person name="Xu C."/>
            <person name="Ming R."/>
            <person name="Tang H."/>
            <person name="Guyot R."/>
            <person name="Kramer E.M."/>
            <person name="Hu Y."/>
            <person name="Yi X."/>
            <person name="Qi Y."/>
            <person name="Xu X."/>
            <person name="Gao Z."/>
            <person name="Pan H."/>
            <person name="Jian J."/>
            <person name="Tian Y."/>
            <person name="Yue Z."/>
            <person name="Xu Y."/>
        </authorList>
    </citation>
    <scope>NUCLEOTIDE SEQUENCE [LARGE SCALE GENOMIC DNA]</scope>
    <source>
        <strain evidence="2">cv. Dabenzi</strain>
    </source>
</reference>
<sequence>MVTHHLFTRKRSFRSIKVPPIFWYLNWRRLRLVSFAFARVDMFICGPYGHAPSKVCKSAPAKIEGLTDREPMVAFRNGTTESELASSLIITPAKDIGELT</sequence>
<gene>
    <name evidence="1" type="ORF">CDL15_Pgr021438</name>
</gene>
<evidence type="ECO:0000313" key="2">
    <source>
        <dbReference type="Proteomes" id="UP000197138"/>
    </source>
</evidence>
<dbReference type="EMBL" id="MTKT01004947">
    <property type="protein sequence ID" value="OWM68697.1"/>
    <property type="molecule type" value="Genomic_DNA"/>
</dbReference>
<protein>
    <submittedName>
        <fullName evidence="1">Uncharacterized protein</fullName>
    </submittedName>
</protein>
<proteinExistence type="predicted"/>
<accession>A0A218W738</accession>
<dbReference type="Proteomes" id="UP000197138">
    <property type="component" value="Unassembled WGS sequence"/>
</dbReference>
<evidence type="ECO:0000313" key="1">
    <source>
        <dbReference type="EMBL" id="OWM68697.1"/>
    </source>
</evidence>
<comment type="caution">
    <text evidence="1">The sequence shown here is derived from an EMBL/GenBank/DDBJ whole genome shotgun (WGS) entry which is preliminary data.</text>
</comment>
<dbReference type="AlphaFoldDB" id="A0A218W738"/>
<name>A0A218W738_PUNGR</name>
<organism evidence="1 2">
    <name type="scientific">Punica granatum</name>
    <name type="common">Pomegranate</name>
    <dbReference type="NCBI Taxonomy" id="22663"/>
    <lineage>
        <taxon>Eukaryota</taxon>
        <taxon>Viridiplantae</taxon>
        <taxon>Streptophyta</taxon>
        <taxon>Embryophyta</taxon>
        <taxon>Tracheophyta</taxon>
        <taxon>Spermatophyta</taxon>
        <taxon>Magnoliopsida</taxon>
        <taxon>eudicotyledons</taxon>
        <taxon>Gunneridae</taxon>
        <taxon>Pentapetalae</taxon>
        <taxon>rosids</taxon>
        <taxon>malvids</taxon>
        <taxon>Myrtales</taxon>
        <taxon>Lythraceae</taxon>
        <taxon>Punica</taxon>
    </lineage>
</organism>